<accession>A0ABD1GM67</accession>
<evidence type="ECO:0000256" key="1">
    <source>
        <dbReference type="PROSITE-ProRule" id="PRU00047"/>
    </source>
</evidence>
<dbReference type="GO" id="GO:0008270">
    <property type="term" value="F:zinc ion binding"/>
    <property type="evidence" value="ECO:0007669"/>
    <property type="project" value="UniProtKB-KW"/>
</dbReference>
<dbReference type="Pfam" id="PF22936">
    <property type="entry name" value="Pol_BBD"/>
    <property type="match status" value="1"/>
</dbReference>
<sequence>MATRMIQPSEKPSMFMGTNFKRCQQKILLYLTTLGVMNILREDEPPTPSEDETCGGVYINYDNWRKGDYLCKNFILSALDDSLYNVYSVVPTSKEIWDNLDKKYRSDDAGTKKFVIAKYLDYKMVDSRLVMDQVQEFQLIIQNHTAEGMVLPESFTIGTIIEKLPLSWKDFKGNLKHKQKEMSLEDLIVNLHLEGDVRKNDQRAKGHNPFDVKAKLLANGSLSNKHPRPTAKDKGTQPARKVEGNCYNCGKSGHFSKQYRNPKQKKKAIVHVVEKDFKDWDESDLIVVVTEEVHHVENQGGWYVDTGAIVHVCANRSKFSTNKAIEGRKLNMRNQASSEVTGVGDVVLKMTSSVAITLSQVLHVPNIRKNLVSGSILVNTDFKLIFESDRFLFSSMESPSEKAM</sequence>
<feature type="domain" description="CCHC-type" evidence="2">
    <location>
        <begin position="246"/>
        <end position="258"/>
    </location>
</feature>
<keyword evidence="1" id="KW-0862">Zinc</keyword>
<evidence type="ECO:0000313" key="4">
    <source>
        <dbReference type="Proteomes" id="UP001567538"/>
    </source>
</evidence>
<keyword evidence="1" id="KW-0479">Metal-binding</keyword>
<evidence type="ECO:0000313" key="3">
    <source>
        <dbReference type="EMBL" id="KAL1545220.1"/>
    </source>
</evidence>
<keyword evidence="1" id="KW-0863">Zinc-finger</keyword>
<proteinExistence type="predicted"/>
<keyword evidence="4" id="KW-1185">Reference proteome</keyword>
<evidence type="ECO:0000259" key="2">
    <source>
        <dbReference type="PROSITE" id="PS50158"/>
    </source>
</evidence>
<dbReference type="Proteomes" id="UP001567538">
    <property type="component" value="Unassembled WGS sequence"/>
</dbReference>
<dbReference type="InterPro" id="IPR054722">
    <property type="entry name" value="PolX-like_BBD"/>
</dbReference>
<dbReference type="InterPro" id="IPR001878">
    <property type="entry name" value="Znf_CCHC"/>
</dbReference>
<protein>
    <submittedName>
        <fullName evidence="3">Cleavage and polyadenylation specificity factor subunit 1-like</fullName>
    </submittedName>
</protein>
<dbReference type="Pfam" id="PF14223">
    <property type="entry name" value="Retrotran_gag_2"/>
    <property type="match status" value="1"/>
</dbReference>
<comment type="caution">
    <text evidence="3">The sequence shown here is derived from an EMBL/GenBank/DDBJ whole genome shotgun (WGS) entry which is preliminary data.</text>
</comment>
<dbReference type="AlphaFoldDB" id="A0ABD1GM67"/>
<dbReference type="PANTHER" id="PTHR47592">
    <property type="entry name" value="PBF68 PROTEIN"/>
    <property type="match status" value="1"/>
</dbReference>
<dbReference type="SUPFAM" id="SSF57756">
    <property type="entry name" value="Retrovirus zinc finger-like domains"/>
    <property type="match status" value="1"/>
</dbReference>
<dbReference type="Gene3D" id="4.10.60.10">
    <property type="entry name" value="Zinc finger, CCHC-type"/>
    <property type="match status" value="1"/>
</dbReference>
<dbReference type="PANTHER" id="PTHR47592:SF27">
    <property type="entry name" value="OS08G0421700 PROTEIN"/>
    <property type="match status" value="1"/>
</dbReference>
<name>A0ABD1GM67_SALDI</name>
<organism evidence="3 4">
    <name type="scientific">Salvia divinorum</name>
    <name type="common">Maria pastora</name>
    <name type="synonym">Diviner's sage</name>
    <dbReference type="NCBI Taxonomy" id="28513"/>
    <lineage>
        <taxon>Eukaryota</taxon>
        <taxon>Viridiplantae</taxon>
        <taxon>Streptophyta</taxon>
        <taxon>Embryophyta</taxon>
        <taxon>Tracheophyta</taxon>
        <taxon>Spermatophyta</taxon>
        <taxon>Magnoliopsida</taxon>
        <taxon>eudicotyledons</taxon>
        <taxon>Gunneridae</taxon>
        <taxon>Pentapetalae</taxon>
        <taxon>asterids</taxon>
        <taxon>lamiids</taxon>
        <taxon>Lamiales</taxon>
        <taxon>Lamiaceae</taxon>
        <taxon>Nepetoideae</taxon>
        <taxon>Mentheae</taxon>
        <taxon>Salviinae</taxon>
        <taxon>Salvia</taxon>
        <taxon>Salvia subgen. Calosphace</taxon>
    </lineage>
</organism>
<gene>
    <name evidence="3" type="ORF">AAHA92_21968</name>
</gene>
<reference evidence="3 4" key="1">
    <citation type="submission" date="2024-06" db="EMBL/GenBank/DDBJ databases">
        <title>A chromosome level genome sequence of Diviner's sage (Salvia divinorum).</title>
        <authorList>
            <person name="Ford S.A."/>
            <person name="Ro D.-K."/>
            <person name="Ness R.W."/>
            <person name="Phillips M.A."/>
        </authorList>
    </citation>
    <scope>NUCLEOTIDE SEQUENCE [LARGE SCALE GENOMIC DNA]</scope>
    <source>
        <strain evidence="3">SAF-2024a</strain>
        <tissue evidence="3">Leaf</tissue>
    </source>
</reference>
<dbReference type="PROSITE" id="PS50158">
    <property type="entry name" value="ZF_CCHC"/>
    <property type="match status" value="1"/>
</dbReference>
<dbReference type="InterPro" id="IPR036875">
    <property type="entry name" value="Znf_CCHC_sf"/>
</dbReference>
<dbReference type="Pfam" id="PF00098">
    <property type="entry name" value="zf-CCHC"/>
    <property type="match status" value="1"/>
</dbReference>
<dbReference type="EMBL" id="JBEAFC010000008">
    <property type="protein sequence ID" value="KAL1545220.1"/>
    <property type="molecule type" value="Genomic_DNA"/>
</dbReference>